<proteinExistence type="predicted"/>
<gene>
    <name evidence="1" type="ORF">DVH21_09140</name>
</gene>
<protein>
    <submittedName>
        <fullName evidence="1">Uncharacterized protein</fullName>
    </submittedName>
</protein>
<evidence type="ECO:0000313" key="2">
    <source>
        <dbReference type="Proteomes" id="UP000253958"/>
    </source>
</evidence>
<dbReference type="RefSeq" id="WP_013283446.1">
    <property type="nucleotide sequence ID" value="NZ_CBDRIO010000015.1"/>
</dbReference>
<evidence type="ECO:0000313" key="1">
    <source>
        <dbReference type="EMBL" id="AXH90075.1"/>
    </source>
</evidence>
<dbReference type="EMBL" id="CP031263">
    <property type="protein sequence ID" value="AXH90075.1"/>
    <property type="molecule type" value="Genomic_DNA"/>
</dbReference>
<reference evidence="1 2" key="1">
    <citation type="submission" date="2018-07" db="EMBL/GenBank/DDBJ databases">
        <authorList>
            <person name="Ye Y."/>
        </authorList>
    </citation>
    <scope>NUCLEOTIDE SEQUENCE [LARGE SCALE GENOMIC DNA]</scope>
    <source>
        <strain evidence="2">H14(2018)</strain>
    </source>
</reference>
<reference evidence="1 2" key="2">
    <citation type="submission" date="2018-08" db="EMBL/GenBank/DDBJ databases">
        <title>Streptomyces kandeliansis sp. nov., an endophytic bacterium isolated from mangrove plant.</title>
        <authorList>
            <person name="Wang R."/>
        </authorList>
    </citation>
    <scope>NUCLEOTIDE SEQUENCE [LARGE SCALE GENOMIC DNA]</scope>
    <source>
        <strain evidence="2">H14(2018)</strain>
    </source>
</reference>
<dbReference type="OMA" id="CSCARTG"/>
<sequence length="175" mass="18074">MKLRAAILLALTALSLGLVVVASPAEPAWACSCARTGADERADLIVVGTITEVTDTGVQLAVESVEKGSLRAGATLRLRVGRQEESCGYDFRTGTRYRVNSRDGVTGLCAGITAAPAQVQTTPSAPAAAPTLVTALPAPAQVPGRLWLVGGAVLTVLAAGLVAVSMRRRRIEAKR</sequence>
<dbReference type="Proteomes" id="UP000253958">
    <property type="component" value="Chromosome"/>
</dbReference>
<name>A0A3M9KNF0_9ACTN</name>
<accession>A0A3M9KNF0</accession>
<dbReference type="AlphaFoldDB" id="A0A3M9KNF0"/>
<organism evidence="1 2">
    <name type="scientific">Micromonospora aurantiaca</name>
    <name type="common">nom. illeg.</name>
    <dbReference type="NCBI Taxonomy" id="47850"/>
    <lineage>
        <taxon>Bacteria</taxon>
        <taxon>Bacillati</taxon>
        <taxon>Actinomycetota</taxon>
        <taxon>Actinomycetes</taxon>
        <taxon>Micromonosporales</taxon>
        <taxon>Micromonosporaceae</taxon>
        <taxon>Micromonospora</taxon>
    </lineage>
</organism>